<keyword evidence="1" id="KW-0732">Signal</keyword>
<protein>
    <submittedName>
        <fullName evidence="2">Uncharacterized protein</fullName>
    </submittedName>
</protein>
<dbReference type="OrthoDB" id="1433682at2"/>
<proteinExistence type="predicted"/>
<keyword evidence="3" id="KW-1185">Reference proteome</keyword>
<sequence>MQFKKAYVFIAVATMLLSLCCGIKTVQATGPINSVTTIISDMQAPQDAYPHGVPKHYSWANGAEIGMGNDPKNFKAMMTWGQLYEAEQGNPATNTRVQIRNIKAYYLSKQDNQWRLLQSSKGVEGAAYREDFAGDANKPADVRSESDGTISAKAGGGHNYHFWTTGGRASINPNDIGGIFTTIEARLILDDPNKLDDRETARYLLNVGGDYWLDLSAGWDNFKTNGGIATGRFKYVTTDWQAFNMTTLPAAQIRTNEPPIE</sequence>
<dbReference type="Proteomes" id="UP000271624">
    <property type="component" value="Unassembled WGS sequence"/>
</dbReference>
<feature type="signal peptide" evidence="1">
    <location>
        <begin position="1"/>
        <end position="28"/>
    </location>
</feature>
<feature type="chain" id="PRO_5030082888" evidence="1">
    <location>
        <begin position="29"/>
        <end position="261"/>
    </location>
</feature>
<dbReference type="AlphaFoldDB" id="A0A3S1AGL9"/>
<accession>A0A3S1AGL9</accession>
<dbReference type="EMBL" id="RSCL01000024">
    <property type="protein sequence ID" value="RUT00376.1"/>
    <property type="molecule type" value="Genomic_DNA"/>
</dbReference>
<comment type="caution">
    <text evidence="2">The sequence shown here is derived from an EMBL/GenBank/DDBJ whole genome shotgun (WGS) entry which is preliminary data.</text>
</comment>
<evidence type="ECO:0000313" key="2">
    <source>
        <dbReference type="EMBL" id="RUT00376.1"/>
    </source>
</evidence>
<evidence type="ECO:0000313" key="3">
    <source>
        <dbReference type="Proteomes" id="UP000271624"/>
    </source>
</evidence>
<evidence type="ECO:0000256" key="1">
    <source>
        <dbReference type="SAM" id="SignalP"/>
    </source>
</evidence>
<reference evidence="2" key="1">
    <citation type="submission" date="2018-12" db="EMBL/GenBank/DDBJ databases">
        <authorList>
            <person name="Will S."/>
            <person name="Neumann-Schaal M."/>
            <person name="Henke P."/>
        </authorList>
    </citation>
    <scope>NUCLEOTIDE SEQUENCE</scope>
    <source>
        <strain evidence="2">PCC 7102</strain>
    </source>
</reference>
<organism evidence="2 3">
    <name type="scientific">Dulcicalothrix desertica PCC 7102</name>
    <dbReference type="NCBI Taxonomy" id="232991"/>
    <lineage>
        <taxon>Bacteria</taxon>
        <taxon>Bacillati</taxon>
        <taxon>Cyanobacteriota</taxon>
        <taxon>Cyanophyceae</taxon>
        <taxon>Nostocales</taxon>
        <taxon>Calotrichaceae</taxon>
        <taxon>Dulcicalothrix</taxon>
    </lineage>
</organism>
<reference evidence="2" key="2">
    <citation type="journal article" date="2019" name="Genome Biol. Evol.">
        <title>Day and night: Metabolic profiles and evolutionary relationships of six axenic non-marine cyanobacteria.</title>
        <authorList>
            <person name="Will S.E."/>
            <person name="Henke P."/>
            <person name="Boedeker C."/>
            <person name="Huang S."/>
            <person name="Brinkmann H."/>
            <person name="Rohde M."/>
            <person name="Jarek M."/>
            <person name="Friedl T."/>
            <person name="Seufert S."/>
            <person name="Schumacher M."/>
            <person name="Overmann J."/>
            <person name="Neumann-Schaal M."/>
            <person name="Petersen J."/>
        </authorList>
    </citation>
    <scope>NUCLEOTIDE SEQUENCE [LARGE SCALE GENOMIC DNA]</scope>
    <source>
        <strain evidence="2">PCC 7102</strain>
    </source>
</reference>
<name>A0A3S1AGL9_9CYAN</name>
<gene>
    <name evidence="2" type="ORF">DSM106972_075040</name>
</gene>
<dbReference type="RefSeq" id="WP_127085591.1">
    <property type="nucleotide sequence ID" value="NZ_RSCL01000024.1"/>
</dbReference>